<evidence type="ECO:0000256" key="5">
    <source>
        <dbReference type="ARBA" id="ARBA00005412"/>
    </source>
</evidence>
<dbReference type="NCBIfam" id="TIGR01357">
    <property type="entry name" value="aroB"/>
    <property type="match status" value="1"/>
</dbReference>
<sequence length="357" mass="39218">MKHIHVELGKDSYDIHIENGLLDRAGDYIRSLTKSKTLAVITDSHVDALYGKRLENSLQTAGFRVHRLVFPAGEEHKCASSLLDLYQSLSDSGITRSDYVIAFGGGVVGDLGGFAAATFLRGIPFIQIPTTIISQVDSSVGGKVGIDLPSGKNQAGNFYQPKGVLIDPTLLQTLPKRFIHDGMGEVIKYGCIRDLELFELLEGLDDEGIFDHWEEIIERCCKSKADLVERDVLDMGERMILNFGHTIGHAIEGCYGFGRYTHGEGVAAGMSMLTGVTEAMGLTKEGTTARLRKLLIRYGLPVDVDASAEDLIPYISNDKKMRGNHMTLIILKEIGKGRLLPLEAEELPKYIRKKVAP</sequence>
<dbReference type="HAMAP" id="MF_00110">
    <property type="entry name" value="DHQ_synthase"/>
    <property type="match status" value="1"/>
</dbReference>
<dbReference type="Gene3D" id="3.40.50.1970">
    <property type="match status" value="1"/>
</dbReference>
<evidence type="ECO:0000259" key="19">
    <source>
        <dbReference type="Pfam" id="PF24621"/>
    </source>
</evidence>
<keyword evidence="21" id="KW-1185">Reference proteome</keyword>
<feature type="domain" description="3-dehydroquinate synthase N-terminal" evidence="18">
    <location>
        <begin position="68"/>
        <end position="179"/>
    </location>
</feature>
<feature type="domain" description="3-dehydroquinate synthase C-terminal" evidence="19">
    <location>
        <begin position="182"/>
        <end position="321"/>
    </location>
</feature>
<dbReference type="RefSeq" id="WP_062413068.1">
    <property type="nucleotide sequence ID" value="NZ_JAJCIO010000013.1"/>
</dbReference>
<dbReference type="Pfam" id="PF01761">
    <property type="entry name" value="DHQ_synthase"/>
    <property type="match status" value="1"/>
</dbReference>
<evidence type="ECO:0000313" key="20">
    <source>
        <dbReference type="EMBL" id="MCQ5343133.1"/>
    </source>
</evidence>
<comment type="pathway">
    <text evidence="4 17">Metabolic intermediate biosynthesis; chorismate biosynthesis; chorismate from D-erythrose 4-phosphate and phosphoenolpyruvate: step 2/7.</text>
</comment>
<comment type="cofactor">
    <cofactor evidence="2 17">
        <name>NAD(+)</name>
        <dbReference type="ChEBI" id="CHEBI:57540"/>
    </cofactor>
</comment>
<evidence type="ECO:0000256" key="7">
    <source>
        <dbReference type="ARBA" id="ARBA00017684"/>
    </source>
</evidence>
<feature type="binding site" evidence="17">
    <location>
        <position position="245"/>
    </location>
    <ligand>
        <name>Zn(2+)</name>
        <dbReference type="ChEBI" id="CHEBI:29105"/>
    </ligand>
</feature>
<gene>
    <name evidence="17 20" type="primary">aroB</name>
    <name evidence="20" type="ORF">NE675_08900</name>
</gene>
<evidence type="ECO:0000256" key="17">
    <source>
        <dbReference type="HAMAP-Rule" id="MF_00110"/>
    </source>
</evidence>
<evidence type="ECO:0000313" key="21">
    <source>
        <dbReference type="Proteomes" id="UP001206692"/>
    </source>
</evidence>
<evidence type="ECO:0000256" key="6">
    <source>
        <dbReference type="ARBA" id="ARBA00013031"/>
    </source>
</evidence>
<dbReference type="PANTHER" id="PTHR43622">
    <property type="entry name" value="3-DEHYDROQUINATE SYNTHASE"/>
    <property type="match status" value="1"/>
</dbReference>
<evidence type="ECO:0000256" key="16">
    <source>
        <dbReference type="ARBA" id="ARBA00023285"/>
    </source>
</evidence>
<comment type="subcellular location">
    <subcellularLocation>
        <location evidence="3 17">Cytoplasm</location>
    </subcellularLocation>
</comment>
<comment type="caution">
    <text evidence="17">Lacks conserved residue(s) required for the propagation of feature annotation.</text>
</comment>
<proteinExistence type="inferred from homology"/>
<dbReference type="InterPro" id="IPR056179">
    <property type="entry name" value="DHQS_C"/>
</dbReference>
<evidence type="ECO:0000256" key="13">
    <source>
        <dbReference type="ARBA" id="ARBA00023027"/>
    </source>
</evidence>
<evidence type="ECO:0000256" key="12">
    <source>
        <dbReference type="ARBA" id="ARBA00022833"/>
    </source>
</evidence>
<evidence type="ECO:0000256" key="15">
    <source>
        <dbReference type="ARBA" id="ARBA00023239"/>
    </source>
</evidence>
<dbReference type="GO" id="GO:0003856">
    <property type="term" value="F:3-dehydroquinate synthase activity"/>
    <property type="evidence" value="ECO:0007669"/>
    <property type="project" value="UniProtKB-EC"/>
</dbReference>
<dbReference type="CDD" id="cd08195">
    <property type="entry name" value="DHQS"/>
    <property type="match status" value="1"/>
</dbReference>
<keyword evidence="9 17" id="KW-0028">Amino-acid biosynthesis</keyword>
<accession>A0ABT1STB9</accession>
<dbReference type="EMBL" id="JANGEW010000016">
    <property type="protein sequence ID" value="MCQ5343133.1"/>
    <property type="molecule type" value="Genomic_DNA"/>
</dbReference>
<feature type="binding site" evidence="17">
    <location>
        <position position="262"/>
    </location>
    <ligand>
        <name>Zn(2+)</name>
        <dbReference type="ChEBI" id="CHEBI:29105"/>
    </ligand>
</feature>
<keyword evidence="12 17" id="KW-0862">Zinc</keyword>
<dbReference type="InterPro" id="IPR016037">
    <property type="entry name" value="DHQ_synth_AroB"/>
</dbReference>
<dbReference type="PIRSF" id="PIRSF001455">
    <property type="entry name" value="DHQ_synth"/>
    <property type="match status" value="1"/>
</dbReference>
<comment type="cofactor">
    <cofactor evidence="17">
        <name>Co(2+)</name>
        <dbReference type="ChEBI" id="CHEBI:48828"/>
    </cofactor>
    <cofactor evidence="17">
        <name>Zn(2+)</name>
        <dbReference type="ChEBI" id="CHEBI:29105"/>
    </cofactor>
    <text evidence="17">Binds 1 divalent metal cation per subunit. Can use either Co(2+) or Zn(2+).</text>
</comment>
<dbReference type="PANTHER" id="PTHR43622:SF7">
    <property type="entry name" value="3-DEHYDROQUINATE SYNTHASE, CHLOROPLASTIC"/>
    <property type="match status" value="1"/>
</dbReference>
<dbReference type="Proteomes" id="UP001206692">
    <property type="component" value="Unassembled WGS sequence"/>
</dbReference>
<keyword evidence="16 17" id="KW-0170">Cobalt</keyword>
<feature type="binding site" evidence="17">
    <location>
        <position position="185"/>
    </location>
    <ligand>
        <name>Zn(2+)</name>
        <dbReference type="ChEBI" id="CHEBI:29105"/>
    </ligand>
</feature>
<keyword evidence="10 17" id="KW-0479">Metal-binding</keyword>
<evidence type="ECO:0000259" key="18">
    <source>
        <dbReference type="Pfam" id="PF01761"/>
    </source>
</evidence>
<comment type="catalytic activity">
    <reaction evidence="1 17">
        <text>7-phospho-2-dehydro-3-deoxy-D-arabino-heptonate = 3-dehydroquinate + phosphate</text>
        <dbReference type="Rhea" id="RHEA:21968"/>
        <dbReference type="ChEBI" id="CHEBI:32364"/>
        <dbReference type="ChEBI" id="CHEBI:43474"/>
        <dbReference type="ChEBI" id="CHEBI:58394"/>
        <dbReference type="EC" id="4.2.3.4"/>
    </reaction>
</comment>
<dbReference type="InterPro" id="IPR030960">
    <property type="entry name" value="DHQS/DOIS_N"/>
</dbReference>
<evidence type="ECO:0000256" key="14">
    <source>
        <dbReference type="ARBA" id="ARBA00023141"/>
    </source>
</evidence>
<dbReference type="InterPro" id="IPR050071">
    <property type="entry name" value="Dehydroquinate_synthase"/>
</dbReference>
<dbReference type="Pfam" id="PF24621">
    <property type="entry name" value="DHQS_C"/>
    <property type="match status" value="1"/>
</dbReference>
<evidence type="ECO:0000256" key="9">
    <source>
        <dbReference type="ARBA" id="ARBA00022605"/>
    </source>
</evidence>
<reference evidence="20 21" key="1">
    <citation type="submission" date="2022-06" db="EMBL/GenBank/DDBJ databases">
        <title>Isolation of gut microbiota from human fecal samples.</title>
        <authorList>
            <person name="Pamer E.G."/>
            <person name="Barat B."/>
            <person name="Waligurski E."/>
            <person name="Medina S."/>
            <person name="Paddock L."/>
            <person name="Mostad J."/>
        </authorList>
    </citation>
    <scope>NUCLEOTIDE SEQUENCE [LARGE SCALE GENOMIC DNA]</scope>
    <source>
        <strain evidence="20 21">DFI.1.1</strain>
    </source>
</reference>
<evidence type="ECO:0000256" key="3">
    <source>
        <dbReference type="ARBA" id="ARBA00004496"/>
    </source>
</evidence>
<feature type="binding site" evidence="17">
    <location>
        <position position="152"/>
    </location>
    <ligand>
        <name>NAD(+)</name>
        <dbReference type="ChEBI" id="CHEBI:57540"/>
    </ligand>
</feature>
<dbReference type="SUPFAM" id="SSF56796">
    <property type="entry name" value="Dehydroquinate synthase-like"/>
    <property type="match status" value="1"/>
</dbReference>
<feature type="binding site" evidence="17">
    <location>
        <begin position="106"/>
        <end position="110"/>
    </location>
    <ligand>
        <name>NAD(+)</name>
        <dbReference type="ChEBI" id="CHEBI:57540"/>
    </ligand>
</feature>
<evidence type="ECO:0000256" key="4">
    <source>
        <dbReference type="ARBA" id="ARBA00004661"/>
    </source>
</evidence>
<keyword evidence="8 17" id="KW-0963">Cytoplasm</keyword>
<keyword evidence="11 17" id="KW-0547">Nucleotide-binding</keyword>
<comment type="similarity">
    <text evidence="5 17">Belongs to the sugar phosphate cyclases superfamily. Dehydroquinate synthase family.</text>
</comment>
<dbReference type="EC" id="4.2.3.4" evidence="6 17"/>
<dbReference type="Gene3D" id="1.20.1090.10">
    <property type="entry name" value="Dehydroquinate synthase-like - alpha domain"/>
    <property type="match status" value="1"/>
</dbReference>
<evidence type="ECO:0000256" key="11">
    <source>
        <dbReference type="ARBA" id="ARBA00022741"/>
    </source>
</evidence>
<dbReference type="InterPro" id="IPR030963">
    <property type="entry name" value="DHQ_synth_fam"/>
</dbReference>
<feature type="binding site" evidence="17">
    <location>
        <begin position="130"/>
        <end position="131"/>
    </location>
    <ligand>
        <name>NAD(+)</name>
        <dbReference type="ChEBI" id="CHEBI:57540"/>
    </ligand>
</feature>
<evidence type="ECO:0000256" key="8">
    <source>
        <dbReference type="ARBA" id="ARBA00022490"/>
    </source>
</evidence>
<evidence type="ECO:0000256" key="10">
    <source>
        <dbReference type="ARBA" id="ARBA00022723"/>
    </source>
</evidence>
<protein>
    <recommendedName>
        <fullName evidence="7 17">3-dehydroquinate synthase</fullName>
        <shortName evidence="17">DHQS</shortName>
        <ecNumber evidence="6 17">4.2.3.4</ecNumber>
    </recommendedName>
</protein>
<evidence type="ECO:0000256" key="2">
    <source>
        <dbReference type="ARBA" id="ARBA00001911"/>
    </source>
</evidence>
<keyword evidence="15 17" id="KW-0456">Lyase</keyword>
<evidence type="ECO:0000256" key="1">
    <source>
        <dbReference type="ARBA" id="ARBA00001393"/>
    </source>
</evidence>
<keyword evidence="13 17" id="KW-0520">NAD</keyword>
<name>A0ABT1STB9_9FIRM</name>
<feature type="binding site" evidence="17">
    <location>
        <position position="143"/>
    </location>
    <ligand>
        <name>NAD(+)</name>
        <dbReference type="ChEBI" id="CHEBI:57540"/>
    </ligand>
</feature>
<organism evidence="20 21">
    <name type="scientific">Megasphaera massiliensis</name>
    <dbReference type="NCBI Taxonomy" id="1232428"/>
    <lineage>
        <taxon>Bacteria</taxon>
        <taxon>Bacillati</taxon>
        <taxon>Bacillota</taxon>
        <taxon>Negativicutes</taxon>
        <taxon>Veillonellales</taxon>
        <taxon>Veillonellaceae</taxon>
        <taxon>Megasphaera</taxon>
    </lineage>
</organism>
<keyword evidence="14 17" id="KW-0057">Aromatic amino acid biosynthesis</keyword>
<comment type="caution">
    <text evidence="20">The sequence shown here is derived from an EMBL/GenBank/DDBJ whole genome shotgun (WGS) entry which is preliminary data.</text>
</comment>
<comment type="function">
    <text evidence="17">Catalyzes the conversion of 3-deoxy-D-arabino-heptulosonate 7-phosphate (DAHP) to dehydroquinate (DHQ).</text>
</comment>